<evidence type="ECO:0000313" key="2">
    <source>
        <dbReference type="Proteomes" id="UP000693768"/>
    </source>
</evidence>
<dbReference type="Proteomes" id="UP000693768">
    <property type="component" value="Segment"/>
</dbReference>
<evidence type="ECO:0000313" key="1">
    <source>
        <dbReference type="EMBL" id="QQO97503.1"/>
    </source>
</evidence>
<organism evidence="1 2">
    <name type="scientific">Maribacter phage Molly_1</name>
    <dbReference type="NCBI Taxonomy" id="2745685"/>
    <lineage>
        <taxon>Viruses</taxon>
        <taxon>Duplodnaviria</taxon>
        <taxon>Heunggongvirae</taxon>
        <taxon>Uroviricota</taxon>
        <taxon>Caudoviricetes</taxon>
        <taxon>Molycolviridae</taxon>
        <taxon>Mollyvirus</taxon>
        <taxon>Mollyvirus molly</taxon>
    </lineage>
</organism>
<protein>
    <submittedName>
        <fullName evidence="1">Uncharacterized protein</fullName>
    </submittedName>
</protein>
<dbReference type="EMBL" id="MT732451">
    <property type="protein sequence ID" value="QQO97503.1"/>
    <property type="molecule type" value="Genomic_DNA"/>
</dbReference>
<reference evidence="1" key="1">
    <citation type="submission" date="2020-07" db="EMBL/GenBank/DDBJ databases">
        <title>Highly diverse flavobacterial phages as mortality factor during North Sea spring blooms.</title>
        <authorList>
            <person name="Bartlau N."/>
            <person name="Wichels A."/>
            <person name="Krohne G."/>
            <person name="Adriaenssens E.M."/>
            <person name="Heins A."/>
            <person name="Fuchs B.M."/>
            <person name="Amann R."/>
            <person name="Moraru C."/>
        </authorList>
    </citation>
    <scope>NUCLEOTIDE SEQUENCE</scope>
</reference>
<accession>A0A8E4XXY8</accession>
<gene>
    <name evidence="1" type="ORF">Molly1_22</name>
</gene>
<sequence>MNLLLKKYLEDKRIEFSPEGTVTLTEEGLDSLVAGFTSLERLNRHAFFGMAHIELIDLTKVDTPKAMAKFVREVEMKLSIDWEIVDREKEIFLSNVKSVGNIYTWRNLLILDYNGYIGIEQAR</sequence>
<proteinExistence type="predicted"/>
<keyword evidence="2" id="KW-1185">Reference proteome</keyword>
<name>A0A8E4XXY8_9CAUD</name>